<dbReference type="PROSITE" id="PS00498">
    <property type="entry name" value="TYROSINASE_2"/>
    <property type="match status" value="1"/>
</dbReference>
<evidence type="ECO:0000256" key="3">
    <source>
        <dbReference type="ARBA" id="ARBA00011906"/>
    </source>
</evidence>
<dbReference type="SUPFAM" id="SSF48056">
    <property type="entry name" value="Di-copper centre-containing domain"/>
    <property type="match status" value="1"/>
</dbReference>
<proteinExistence type="inferred from homology"/>
<dbReference type="GO" id="GO:0004503">
    <property type="term" value="F:tyrosinase activity"/>
    <property type="evidence" value="ECO:0007669"/>
    <property type="project" value="UniProtKB-EC"/>
</dbReference>
<dbReference type="OrthoDB" id="6132182at2759"/>
<comment type="catalytic activity">
    <reaction evidence="9">
        <text>2 L-dopa + O2 = 2 L-dopaquinone + 2 H2O</text>
        <dbReference type="Rhea" id="RHEA:34287"/>
        <dbReference type="ChEBI" id="CHEBI:15377"/>
        <dbReference type="ChEBI" id="CHEBI:15379"/>
        <dbReference type="ChEBI" id="CHEBI:57504"/>
        <dbReference type="ChEBI" id="CHEBI:57924"/>
        <dbReference type="EC" id="1.14.18.1"/>
    </reaction>
</comment>
<comment type="similarity">
    <text evidence="2">Belongs to the tyrosinase family.</text>
</comment>
<keyword evidence="6" id="KW-0186">Copper</keyword>
<organism evidence="13 14">
    <name type="scientific">Massariosphaeria phaeospora</name>
    <dbReference type="NCBI Taxonomy" id="100035"/>
    <lineage>
        <taxon>Eukaryota</taxon>
        <taxon>Fungi</taxon>
        <taxon>Dikarya</taxon>
        <taxon>Ascomycota</taxon>
        <taxon>Pezizomycotina</taxon>
        <taxon>Dothideomycetes</taxon>
        <taxon>Pleosporomycetidae</taxon>
        <taxon>Pleosporales</taxon>
        <taxon>Pleosporales incertae sedis</taxon>
        <taxon>Massariosphaeria</taxon>
    </lineage>
</organism>
<evidence type="ECO:0000259" key="12">
    <source>
        <dbReference type="PROSITE" id="PS00498"/>
    </source>
</evidence>
<evidence type="ECO:0000313" key="13">
    <source>
        <dbReference type="EMBL" id="KAF2875899.1"/>
    </source>
</evidence>
<feature type="domain" description="Tyrosinase copper-binding" evidence="12">
    <location>
        <begin position="327"/>
        <end position="338"/>
    </location>
</feature>
<feature type="domain" description="Tyrosinase copper-binding" evidence="11">
    <location>
        <begin position="98"/>
        <end position="115"/>
    </location>
</feature>
<comment type="cofactor">
    <cofactor evidence="1">
        <name>Cu(2+)</name>
        <dbReference type="ChEBI" id="CHEBI:29036"/>
    </cofactor>
</comment>
<dbReference type="Gene3D" id="2.60.310.20">
    <property type="match status" value="1"/>
</dbReference>
<dbReference type="PANTHER" id="PTHR11474">
    <property type="entry name" value="TYROSINASE FAMILY MEMBER"/>
    <property type="match status" value="1"/>
</dbReference>
<accession>A0A7C8MEQ8</accession>
<dbReference type="EMBL" id="JAADJZ010000004">
    <property type="protein sequence ID" value="KAF2875899.1"/>
    <property type="molecule type" value="Genomic_DNA"/>
</dbReference>
<keyword evidence="8" id="KW-0470">Melanin biosynthesis</keyword>
<gene>
    <name evidence="13" type="ORF">BDV95DRAFT_655079</name>
</gene>
<dbReference type="InterPro" id="IPR008922">
    <property type="entry name" value="Di-copper_centre_dom_sf"/>
</dbReference>
<evidence type="ECO:0000256" key="4">
    <source>
        <dbReference type="ARBA" id="ARBA00022723"/>
    </source>
</evidence>
<keyword evidence="5" id="KW-0560">Oxidoreductase</keyword>
<dbReference type="InterPro" id="IPR002227">
    <property type="entry name" value="Tyrosinase_Cu-bd"/>
</dbReference>
<evidence type="ECO:0000256" key="1">
    <source>
        <dbReference type="ARBA" id="ARBA00001973"/>
    </source>
</evidence>
<evidence type="ECO:0000256" key="10">
    <source>
        <dbReference type="ARBA" id="ARBA00048881"/>
    </source>
</evidence>
<evidence type="ECO:0000256" key="9">
    <source>
        <dbReference type="ARBA" id="ARBA00048233"/>
    </source>
</evidence>
<dbReference type="InterPro" id="IPR041640">
    <property type="entry name" value="Tyrosinase_C"/>
</dbReference>
<dbReference type="EC" id="1.14.18.1" evidence="3"/>
<dbReference type="Proteomes" id="UP000481861">
    <property type="component" value="Unassembled WGS sequence"/>
</dbReference>
<keyword evidence="4" id="KW-0479">Metal-binding</keyword>
<evidence type="ECO:0000259" key="11">
    <source>
        <dbReference type="PROSITE" id="PS00497"/>
    </source>
</evidence>
<keyword evidence="14" id="KW-1185">Reference proteome</keyword>
<dbReference type="InterPro" id="IPR050316">
    <property type="entry name" value="Tyrosinase/Hemocyanin"/>
</dbReference>
<dbReference type="Pfam" id="PF00264">
    <property type="entry name" value="Tyrosinase"/>
    <property type="match status" value="1"/>
</dbReference>
<comment type="catalytic activity">
    <reaction evidence="10">
        <text>L-tyrosine + O2 = L-dopaquinone + H2O</text>
        <dbReference type="Rhea" id="RHEA:18117"/>
        <dbReference type="ChEBI" id="CHEBI:15377"/>
        <dbReference type="ChEBI" id="CHEBI:15379"/>
        <dbReference type="ChEBI" id="CHEBI:57924"/>
        <dbReference type="ChEBI" id="CHEBI:58315"/>
        <dbReference type="EC" id="1.14.18.1"/>
    </reaction>
</comment>
<dbReference type="GO" id="GO:0046872">
    <property type="term" value="F:metal ion binding"/>
    <property type="evidence" value="ECO:0007669"/>
    <property type="project" value="UniProtKB-KW"/>
</dbReference>
<dbReference type="PROSITE" id="PS00497">
    <property type="entry name" value="TYROSINASE_1"/>
    <property type="match status" value="1"/>
</dbReference>
<evidence type="ECO:0000256" key="2">
    <source>
        <dbReference type="ARBA" id="ARBA00009928"/>
    </source>
</evidence>
<reference evidence="13 14" key="1">
    <citation type="submission" date="2020-01" db="EMBL/GenBank/DDBJ databases">
        <authorList>
            <consortium name="DOE Joint Genome Institute"/>
            <person name="Haridas S."/>
            <person name="Albert R."/>
            <person name="Binder M."/>
            <person name="Bloem J."/>
            <person name="Labutti K."/>
            <person name="Salamov A."/>
            <person name="Andreopoulos B."/>
            <person name="Baker S.E."/>
            <person name="Barry K."/>
            <person name="Bills G."/>
            <person name="Bluhm B.H."/>
            <person name="Cannon C."/>
            <person name="Castanera R."/>
            <person name="Culley D.E."/>
            <person name="Daum C."/>
            <person name="Ezra D."/>
            <person name="Gonzalez J.B."/>
            <person name="Henrissat B."/>
            <person name="Kuo A."/>
            <person name="Liang C."/>
            <person name="Lipzen A."/>
            <person name="Lutzoni F."/>
            <person name="Magnuson J."/>
            <person name="Mondo S."/>
            <person name="Nolan M."/>
            <person name="Ohm R."/>
            <person name="Pangilinan J."/>
            <person name="Park H.-J.H."/>
            <person name="Ramirez L."/>
            <person name="Alfaro M."/>
            <person name="Sun H."/>
            <person name="Tritt A."/>
            <person name="Yoshinaga Y."/>
            <person name="Zwiers L.-H.L."/>
            <person name="Turgeon B.G."/>
            <person name="Goodwin S.B."/>
            <person name="Spatafora J.W."/>
            <person name="Crous P.W."/>
            <person name="Grigoriev I.V."/>
        </authorList>
    </citation>
    <scope>NUCLEOTIDE SEQUENCE [LARGE SCALE GENOMIC DNA]</scope>
    <source>
        <strain evidence="13 14">CBS 611.86</strain>
    </source>
</reference>
<dbReference type="AlphaFoldDB" id="A0A7C8MEQ8"/>
<name>A0A7C8MEQ8_9PLEO</name>
<evidence type="ECO:0000256" key="7">
    <source>
        <dbReference type="ARBA" id="ARBA00023033"/>
    </source>
</evidence>
<comment type="caution">
    <text evidence="13">The sequence shown here is derived from an EMBL/GenBank/DDBJ whole genome shotgun (WGS) entry which is preliminary data.</text>
</comment>
<evidence type="ECO:0000313" key="14">
    <source>
        <dbReference type="Proteomes" id="UP000481861"/>
    </source>
</evidence>
<sequence>MAPIIPSPTPITGIVNPDGTTRPGKRLPLAVLQQNDFAFALYAQALLAWQKDGCETKDIDAKLGTSYFQVTGVHGVPYVPWQEDPEKLVVGTSGYCTHRSVLFVPWHRPYLLLYEQIIYQYALDIVNEATGYPKQAYEAVLDFIRLPYWDFNKDSSLPQVVRQDTLDVIVPGKSEGQKETITLKHNPFYSYKFTSDYAWNIIVEKMEWNQWKDENLVHESKRCPDENGVSRPEIANAQLQTVGDDYKERAYSLLTSVHDFAEFSTQAWNGGPDANYDSVEVWHNFVHNYSGTQDDDFKNFKQFPEHHKMVAKSPEGNLTEVQASSFDPLFWLLHCHIDRLAAIWQAMHYQDIKIERTKSYTDRANAASGTWEDGESQLQPWHTSPSHDTADYWIANDTKDLKSTFDNGYYYPETPFDLRTDNIKMKKFATAQVNELYAKPKVVKKIHQVAPAMAARHGGPDAESAESDTAVASSALKPIQSVEWRAFVRVKSFAVPGTWGIHLFLGEPPAQSSEWFMSEQRVGTVNVLSNSNANACANCKTQSDAGLLVTGIVLLSNELEKRGVDVSDRDAVVQYLKENLTWRIAKDALNVEIEPDMALVVGVAARDVAYPLEATDLPVWGTPQVFPATTEGKAGGLGYGATEL</sequence>
<evidence type="ECO:0000256" key="5">
    <source>
        <dbReference type="ARBA" id="ARBA00023002"/>
    </source>
</evidence>
<dbReference type="GO" id="GO:0042438">
    <property type="term" value="P:melanin biosynthetic process"/>
    <property type="evidence" value="ECO:0007669"/>
    <property type="project" value="UniProtKB-KW"/>
</dbReference>
<evidence type="ECO:0000256" key="6">
    <source>
        <dbReference type="ARBA" id="ARBA00023008"/>
    </source>
</evidence>
<protein>
    <recommendedName>
        <fullName evidence="3">tyrosinase</fullName>
        <ecNumber evidence="3">1.14.18.1</ecNumber>
    </recommendedName>
</protein>
<dbReference type="Pfam" id="PF18132">
    <property type="entry name" value="Tyrosinase_C"/>
    <property type="match status" value="1"/>
</dbReference>
<dbReference type="PRINTS" id="PR00092">
    <property type="entry name" value="TYROSINASE"/>
</dbReference>
<dbReference type="PANTHER" id="PTHR11474:SF76">
    <property type="entry name" value="SHKT DOMAIN-CONTAINING PROTEIN"/>
    <property type="match status" value="1"/>
</dbReference>
<evidence type="ECO:0000256" key="8">
    <source>
        <dbReference type="ARBA" id="ARBA00023101"/>
    </source>
</evidence>
<keyword evidence="7" id="KW-0503">Monooxygenase</keyword>
<dbReference type="Gene3D" id="1.10.1280.10">
    <property type="entry name" value="Di-copper center containing domain from catechol oxidase"/>
    <property type="match status" value="1"/>
</dbReference>